<dbReference type="Pfam" id="PF01272">
    <property type="entry name" value="GreA_GreB"/>
    <property type="match status" value="1"/>
</dbReference>
<dbReference type="Proteomes" id="UP000321353">
    <property type="component" value="Chromosome"/>
</dbReference>
<dbReference type="GO" id="GO:0003677">
    <property type="term" value="F:DNA binding"/>
    <property type="evidence" value="ECO:0007669"/>
    <property type="project" value="InterPro"/>
</dbReference>
<evidence type="ECO:0000259" key="1">
    <source>
        <dbReference type="Pfam" id="PF01272"/>
    </source>
</evidence>
<organism evidence="2 3">
    <name type="scientific">Stieleria maiorica</name>
    <dbReference type="NCBI Taxonomy" id="2795974"/>
    <lineage>
        <taxon>Bacteria</taxon>
        <taxon>Pseudomonadati</taxon>
        <taxon>Planctomycetota</taxon>
        <taxon>Planctomycetia</taxon>
        <taxon>Pirellulales</taxon>
        <taxon>Pirellulaceae</taxon>
        <taxon>Stieleria</taxon>
    </lineage>
</organism>
<dbReference type="AlphaFoldDB" id="A0A5B9MFE2"/>
<dbReference type="SUPFAM" id="SSF54534">
    <property type="entry name" value="FKBP-like"/>
    <property type="match status" value="1"/>
</dbReference>
<accession>A0A5B9MFE2</accession>
<proteinExistence type="predicted"/>
<protein>
    <submittedName>
        <fullName evidence="2">Regulator of nucleoside diphosphate kinase</fullName>
    </submittedName>
</protein>
<dbReference type="RefSeq" id="WP_199773830.1">
    <property type="nucleotide sequence ID" value="NZ_CP036264.1"/>
</dbReference>
<evidence type="ECO:0000313" key="2">
    <source>
        <dbReference type="EMBL" id="QEF97837.1"/>
    </source>
</evidence>
<dbReference type="InterPro" id="IPR036953">
    <property type="entry name" value="GreA/GreB_C_sf"/>
</dbReference>
<dbReference type="PANTHER" id="PTHR30437:SF5">
    <property type="entry name" value="REGULATOR OF NUCLEOSIDE DIPHOSPHATE KINASE"/>
    <property type="match status" value="1"/>
</dbReference>
<dbReference type="GO" id="GO:0070063">
    <property type="term" value="F:RNA polymerase binding"/>
    <property type="evidence" value="ECO:0007669"/>
    <property type="project" value="InterPro"/>
</dbReference>
<dbReference type="GO" id="GO:0032784">
    <property type="term" value="P:regulation of DNA-templated transcription elongation"/>
    <property type="evidence" value="ECO:0007669"/>
    <property type="project" value="InterPro"/>
</dbReference>
<keyword evidence="2" id="KW-0808">Transferase</keyword>
<dbReference type="EMBL" id="CP036264">
    <property type="protein sequence ID" value="QEF97837.1"/>
    <property type="molecule type" value="Genomic_DNA"/>
</dbReference>
<dbReference type="Gene3D" id="3.10.50.30">
    <property type="entry name" value="Transcription elongation factor, GreA/GreB, C-terminal domain"/>
    <property type="match status" value="1"/>
</dbReference>
<dbReference type="GO" id="GO:0016301">
    <property type="term" value="F:kinase activity"/>
    <property type="evidence" value="ECO:0007669"/>
    <property type="project" value="UniProtKB-KW"/>
</dbReference>
<sequence>MSIASHHVVITGEYQHHIIITANDRLRLLQLLQREFKEITGCKAHLDDLLKELHRASIVDPADVPGDVVTMDSVVELTDLDSNDREIYTLVYPDCEDVQEKMLSVFAPIGTAILGCRVGDIVSWPVPIGECRMKIENIFYQPEHYEVG</sequence>
<reference evidence="2 3" key="1">
    <citation type="submission" date="2019-02" db="EMBL/GenBank/DDBJ databases">
        <title>Planctomycetal bacteria perform biofilm scaping via a novel small molecule.</title>
        <authorList>
            <person name="Jeske O."/>
            <person name="Boedeker C."/>
            <person name="Wiegand S."/>
            <person name="Breitling P."/>
            <person name="Kallscheuer N."/>
            <person name="Jogler M."/>
            <person name="Rohde M."/>
            <person name="Petersen J."/>
            <person name="Medema M.H."/>
            <person name="Surup F."/>
            <person name="Jogler C."/>
        </authorList>
    </citation>
    <scope>NUCLEOTIDE SEQUENCE [LARGE SCALE GENOMIC DNA]</scope>
    <source>
        <strain evidence="2 3">Mal15</strain>
    </source>
</reference>
<dbReference type="InterPro" id="IPR001437">
    <property type="entry name" value="Tscrpt_elong_fac_GreA/B_C"/>
</dbReference>
<dbReference type="GO" id="GO:0006354">
    <property type="term" value="P:DNA-templated transcription elongation"/>
    <property type="evidence" value="ECO:0007669"/>
    <property type="project" value="TreeGrafter"/>
</dbReference>
<keyword evidence="3" id="KW-1185">Reference proteome</keyword>
<feature type="domain" description="Transcription elongation factor GreA/GreB C-terminal" evidence="1">
    <location>
        <begin position="65"/>
        <end position="138"/>
    </location>
</feature>
<gene>
    <name evidence="2" type="primary">rnk_5</name>
    <name evidence="2" type="ORF">Mal15_18820</name>
</gene>
<name>A0A5B9MFE2_9BACT</name>
<dbReference type="KEGG" id="smam:Mal15_18820"/>
<keyword evidence="2" id="KW-0418">Kinase</keyword>
<dbReference type="InterPro" id="IPR023459">
    <property type="entry name" value="Tscrpt_elong_fac_GreA/B_fam"/>
</dbReference>
<dbReference type="PANTHER" id="PTHR30437">
    <property type="entry name" value="TRANSCRIPTION ELONGATION FACTOR GREA"/>
    <property type="match status" value="1"/>
</dbReference>
<evidence type="ECO:0000313" key="3">
    <source>
        <dbReference type="Proteomes" id="UP000321353"/>
    </source>
</evidence>